<accession>A0A9P4W9C4</accession>
<evidence type="ECO:0000256" key="2">
    <source>
        <dbReference type="ARBA" id="ARBA00022801"/>
    </source>
</evidence>
<keyword evidence="1" id="KW-0547">Nucleotide-binding</keyword>
<evidence type="ECO:0000256" key="1">
    <source>
        <dbReference type="ARBA" id="ARBA00022741"/>
    </source>
</evidence>
<dbReference type="OrthoDB" id="448448at2759"/>
<dbReference type="GO" id="GO:0005524">
    <property type="term" value="F:ATP binding"/>
    <property type="evidence" value="ECO:0007669"/>
    <property type="project" value="UniProtKB-KW"/>
</dbReference>
<gene>
    <name evidence="5" type="ORF">E8E13_003335</name>
</gene>
<reference evidence="5" key="1">
    <citation type="submission" date="2019-04" db="EMBL/GenBank/DDBJ databases">
        <title>Sequencing of skin fungus with MAO and IRED activity.</title>
        <authorList>
            <person name="Marsaioli A.J."/>
            <person name="Bonatto J.M.C."/>
            <person name="Reis Junior O."/>
        </authorList>
    </citation>
    <scope>NUCLEOTIDE SEQUENCE</scope>
    <source>
        <strain evidence="5">30M1</strain>
    </source>
</reference>
<dbReference type="InterPro" id="IPR027417">
    <property type="entry name" value="P-loop_NTPase"/>
</dbReference>
<dbReference type="GO" id="GO:0006281">
    <property type="term" value="P:DNA repair"/>
    <property type="evidence" value="ECO:0007669"/>
    <property type="project" value="TreeGrafter"/>
</dbReference>
<dbReference type="InterPro" id="IPR050628">
    <property type="entry name" value="SNF2_RAD54_helicase_TF"/>
</dbReference>
<dbReference type="SUPFAM" id="SSF52540">
    <property type="entry name" value="P-loop containing nucleoside triphosphate hydrolases"/>
    <property type="match status" value="1"/>
</dbReference>
<dbReference type="InterPro" id="IPR001650">
    <property type="entry name" value="Helicase_C-like"/>
</dbReference>
<dbReference type="CDD" id="cd18793">
    <property type="entry name" value="SF2_C_SNF"/>
    <property type="match status" value="1"/>
</dbReference>
<evidence type="ECO:0000313" key="6">
    <source>
        <dbReference type="Proteomes" id="UP000801428"/>
    </source>
</evidence>
<keyword evidence="3" id="KW-0067">ATP-binding</keyword>
<dbReference type="EMBL" id="SWKU01000017">
    <property type="protein sequence ID" value="KAF2999264.1"/>
    <property type="molecule type" value="Genomic_DNA"/>
</dbReference>
<keyword evidence="6" id="KW-1185">Reference proteome</keyword>
<proteinExistence type="predicted"/>
<keyword evidence="2" id="KW-0378">Hydrolase</keyword>
<sequence>MEALMDDVLLDFANTKSIVFTCWTRTLDLIEIYLKKNGLTAHNYQRIDGDCTTSRREKILDRFSKDFENRILIMTTGTGAVGLNLAIANRVFIVEPQWNPSVENQAIARALRIGQKQPVHVTRYILHDSVEQELLGVQEKKKEKANLVNG</sequence>
<dbReference type="AlphaFoldDB" id="A0A9P4W9C4"/>
<dbReference type="Gene3D" id="3.40.50.300">
    <property type="entry name" value="P-loop containing nucleotide triphosphate hydrolases"/>
    <property type="match status" value="1"/>
</dbReference>
<protein>
    <recommendedName>
        <fullName evidence="4">Helicase C-terminal domain-containing protein</fullName>
    </recommendedName>
</protein>
<evidence type="ECO:0000313" key="5">
    <source>
        <dbReference type="EMBL" id="KAF2999264.1"/>
    </source>
</evidence>
<organism evidence="5 6">
    <name type="scientific">Curvularia kusanoi</name>
    <name type="common">Cochliobolus kusanoi</name>
    <dbReference type="NCBI Taxonomy" id="90978"/>
    <lineage>
        <taxon>Eukaryota</taxon>
        <taxon>Fungi</taxon>
        <taxon>Dikarya</taxon>
        <taxon>Ascomycota</taxon>
        <taxon>Pezizomycotina</taxon>
        <taxon>Dothideomycetes</taxon>
        <taxon>Pleosporomycetidae</taxon>
        <taxon>Pleosporales</taxon>
        <taxon>Pleosporineae</taxon>
        <taxon>Pleosporaceae</taxon>
        <taxon>Curvularia</taxon>
    </lineage>
</organism>
<dbReference type="InterPro" id="IPR049730">
    <property type="entry name" value="SNF2/RAD54-like_C"/>
</dbReference>
<evidence type="ECO:0000256" key="3">
    <source>
        <dbReference type="ARBA" id="ARBA00022840"/>
    </source>
</evidence>
<dbReference type="Pfam" id="PF00271">
    <property type="entry name" value="Helicase_C"/>
    <property type="match status" value="1"/>
</dbReference>
<evidence type="ECO:0000259" key="4">
    <source>
        <dbReference type="PROSITE" id="PS51194"/>
    </source>
</evidence>
<dbReference type="PANTHER" id="PTHR45626">
    <property type="entry name" value="TRANSCRIPTION TERMINATION FACTOR 2-RELATED"/>
    <property type="match status" value="1"/>
</dbReference>
<feature type="domain" description="Helicase C-terminal" evidence="4">
    <location>
        <begin position="4"/>
        <end position="150"/>
    </location>
</feature>
<dbReference type="GO" id="GO:0005634">
    <property type="term" value="C:nucleus"/>
    <property type="evidence" value="ECO:0007669"/>
    <property type="project" value="TreeGrafter"/>
</dbReference>
<comment type="caution">
    <text evidence="5">The sequence shown here is derived from an EMBL/GenBank/DDBJ whole genome shotgun (WGS) entry which is preliminary data.</text>
</comment>
<name>A0A9P4W9C4_CURKU</name>
<dbReference type="Proteomes" id="UP000801428">
    <property type="component" value="Unassembled WGS sequence"/>
</dbReference>
<dbReference type="SMART" id="SM00490">
    <property type="entry name" value="HELICc"/>
    <property type="match status" value="1"/>
</dbReference>
<dbReference type="PANTHER" id="PTHR45626:SF22">
    <property type="entry name" value="DNA REPAIR PROTEIN RAD5"/>
    <property type="match status" value="1"/>
</dbReference>
<dbReference type="GO" id="GO:0016787">
    <property type="term" value="F:hydrolase activity"/>
    <property type="evidence" value="ECO:0007669"/>
    <property type="project" value="UniProtKB-KW"/>
</dbReference>
<dbReference type="PROSITE" id="PS51194">
    <property type="entry name" value="HELICASE_CTER"/>
    <property type="match status" value="1"/>
</dbReference>
<dbReference type="GO" id="GO:0008094">
    <property type="term" value="F:ATP-dependent activity, acting on DNA"/>
    <property type="evidence" value="ECO:0007669"/>
    <property type="project" value="TreeGrafter"/>
</dbReference>